<reference evidence="1" key="1">
    <citation type="submission" date="2022-10" db="EMBL/GenBank/DDBJ databases">
        <authorList>
            <person name="Turner M.S."/>
            <person name="Huang W."/>
        </authorList>
    </citation>
    <scope>NUCLEOTIDE SEQUENCE</scope>
    <source>
        <strain evidence="1">581</strain>
    </source>
</reference>
<sequence>MNLFESLNIGKENFKIEEIDNSEMSILKKEDEIPFEDIHEKEAQFIDRLDYLAERTNHLHYDKKDLINFHTSLKGDSLTILSGLSGTGKSQLVRTYARGLGVTNNLRFIPVRPFWEDDSDLLGYVDTVNFVYRPGDSGLLDLLIDASKNPDNIYMVCFDELNLSKVEHYFSQFLSVLELESGKRKLRLYNPELKTKLYNSSKYDSEISIDSNVLFVGTINTDESTYQFSDKVLDRSNVIPLQIVPFGDIQNKKNVDAKKVNAEEFIIKNDDFKKFRKSNPQYALTQKEKEMLWEIHLEINSHDRNVGIGWRILNQIDEYLQNIPRDSELSREEALDYQILQRILTKIRGSEEQLSGMLGSWDNTNSTNNIGTLENILNSYSDSSSFEKSKKIIREKARELKLHGFTI</sequence>
<gene>
    <name evidence="1" type="ORF">OGZ39_11605</name>
</gene>
<dbReference type="Proteomes" id="UP001152656">
    <property type="component" value="Unassembled WGS sequence"/>
</dbReference>
<dbReference type="Gene3D" id="3.40.50.300">
    <property type="entry name" value="P-loop containing nucleotide triphosphate hydrolases"/>
    <property type="match status" value="1"/>
</dbReference>
<comment type="caution">
    <text evidence="1">The sequence shown here is derived from an EMBL/GenBank/DDBJ whole genome shotgun (WGS) entry which is preliminary data.</text>
</comment>
<reference evidence="1" key="2">
    <citation type="journal article" date="2023" name="Food Microbiol.">
        <title>Evaluation of the fermentation potential of lactic acid bacteria isolated from herbs, fruits and vegetables as starter cultures in nut-based milk alternatives.</title>
        <authorList>
            <person name="Huang W."/>
            <person name="Dong A."/>
            <person name="Pham H.T."/>
            <person name="Zhou C."/>
            <person name="Huo Z."/>
            <person name="Watjen A.P."/>
            <person name="Prakash S."/>
            <person name="Bang-Berthelsen C.H."/>
            <person name="Turner M.S."/>
        </authorList>
    </citation>
    <scope>NUCLEOTIDE SEQUENCE</scope>
    <source>
        <strain evidence="1">581</strain>
    </source>
</reference>
<dbReference type="InterPro" id="IPR027417">
    <property type="entry name" value="P-loop_NTPase"/>
</dbReference>
<evidence type="ECO:0000313" key="1">
    <source>
        <dbReference type="EMBL" id="MDG4982288.1"/>
    </source>
</evidence>
<proteinExistence type="predicted"/>
<dbReference type="AlphaFoldDB" id="A0A9X4NDX7"/>
<organism evidence="1 2">
    <name type="scientific">Lactococcus lactis</name>
    <dbReference type="NCBI Taxonomy" id="1358"/>
    <lineage>
        <taxon>Bacteria</taxon>
        <taxon>Bacillati</taxon>
        <taxon>Bacillota</taxon>
        <taxon>Bacilli</taxon>
        <taxon>Lactobacillales</taxon>
        <taxon>Streptococcaceae</taxon>
        <taxon>Lactococcus</taxon>
    </lineage>
</organism>
<name>A0A9X4NDX7_9LACT</name>
<accession>A0A9X4NDX7</accession>
<protein>
    <submittedName>
        <fullName evidence="1">ATPase</fullName>
    </submittedName>
</protein>
<dbReference type="EMBL" id="JAOWLP010000014">
    <property type="protein sequence ID" value="MDG4982288.1"/>
    <property type="molecule type" value="Genomic_DNA"/>
</dbReference>
<dbReference type="SUPFAM" id="SSF52540">
    <property type="entry name" value="P-loop containing nucleoside triphosphate hydrolases"/>
    <property type="match status" value="1"/>
</dbReference>
<dbReference type="RefSeq" id="WP_278216487.1">
    <property type="nucleotide sequence ID" value="NZ_JAOWLP010000014.1"/>
</dbReference>
<evidence type="ECO:0000313" key="2">
    <source>
        <dbReference type="Proteomes" id="UP001152656"/>
    </source>
</evidence>